<proteinExistence type="predicted"/>
<dbReference type="EMBL" id="JACHMH010000001">
    <property type="protein sequence ID" value="MBB4680600.1"/>
    <property type="molecule type" value="Genomic_DNA"/>
</dbReference>
<reference evidence="1 2" key="1">
    <citation type="submission" date="2020-08" db="EMBL/GenBank/DDBJ databases">
        <title>Sequencing the genomes of 1000 actinobacteria strains.</title>
        <authorList>
            <person name="Klenk H.-P."/>
        </authorList>
    </citation>
    <scope>NUCLEOTIDE SEQUENCE [LARGE SCALE GENOMIC DNA]</scope>
    <source>
        <strain evidence="1 2">DSM 44230</strain>
    </source>
</reference>
<accession>A0A7W7FX02</accession>
<name>A0A7W7FX02_9PSEU</name>
<sequence>MGKPVCVDFRTLHGLEVVSLDLIVHNSGSTEALRIVLADGSALVCKVWTDWTLIAEHRADPVIPDYFWPPADFALEPLVPGHRWEGAVITSVRTTDNEVGELYRADFEIGGHQVCTRSYGGEVVVTAEMSAPRALMDP</sequence>
<organism evidence="1 2">
    <name type="scientific">Crossiella cryophila</name>
    <dbReference type="NCBI Taxonomy" id="43355"/>
    <lineage>
        <taxon>Bacteria</taxon>
        <taxon>Bacillati</taxon>
        <taxon>Actinomycetota</taxon>
        <taxon>Actinomycetes</taxon>
        <taxon>Pseudonocardiales</taxon>
        <taxon>Pseudonocardiaceae</taxon>
        <taxon>Crossiella</taxon>
    </lineage>
</organism>
<gene>
    <name evidence="1" type="ORF">HNR67_006718</name>
</gene>
<dbReference type="RefSeq" id="WP_185006531.1">
    <property type="nucleotide sequence ID" value="NZ_BAAAUI010000005.1"/>
</dbReference>
<keyword evidence="2" id="KW-1185">Reference proteome</keyword>
<dbReference type="AlphaFoldDB" id="A0A7W7FX02"/>
<evidence type="ECO:0000313" key="2">
    <source>
        <dbReference type="Proteomes" id="UP000533598"/>
    </source>
</evidence>
<comment type="caution">
    <text evidence="1">The sequence shown here is derived from an EMBL/GenBank/DDBJ whole genome shotgun (WGS) entry which is preliminary data.</text>
</comment>
<evidence type="ECO:0000313" key="1">
    <source>
        <dbReference type="EMBL" id="MBB4680600.1"/>
    </source>
</evidence>
<dbReference type="Proteomes" id="UP000533598">
    <property type="component" value="Unassembled WGS sequence"/>
</dbReference>
<protein>
    <submittedName>
        <fullName evidence="1">Uncharacterized protein</fullName>
    </submittedName>
</protein>